<evidence type="ECO:0000313" key="2">
    <source>
        <dbReference type="EMBL" id="CAD7665975.1"/>
    </source>
</evidence>
<accession>A0A7R9MTP0</accession>
<organism evidence="2">
    <name type="scientific">Oppiella nova</name>
    <dbReference type="NCBI Taxonomy" id="334625"/>
    <lineage>
        <taxon>Eukaryota</taxon>
        <taxon>Metazoa</taxon>
        <taxon>Ecdysozoa</taxon>
        <taxon>Arthropoda</taxon>
        <taxon>Chelicerata</taxon>
        <taxon>Arachnida</taxon>
        <taxon>Acari</taxon>
        <taxon>Acariformes</taxon>
        <taxon>Sarcoptiformes</taxon>
        <taxon>Oribatida</taxon>
        <taxon>Brachypylina</taxon>
        <taxon>Oppioidea</taxon>
        <taxon>Oppiidae</taxon>
        <taxon>Oppiella</taxon>
    </lineage>
</organism>
<keyword evidence="3" id="KW-1185">Reference proteome</keyword>
<dbReference type="Proteomes" id="UP000728032">
    <property type="component" value="Unassembled WGS sequence"/>
</dbReference>
<evidence type="ECO:0000313" key="3">
    <source>
        <dbReference type="Proteomes" id="UP000728032"/>
    </source>
</evidence>
<gene>
    <name evidence="2" type="ORF">ONB1V03_LOCUS22527</name>
</gene>
<evidence type="ECO:0000256" key="1">
    <source>
        <dbReference type="SAM" id="MobiDB-lite"/>
    </source>
</evidence>
<name>A0A7R9MTP0_9ACAR</name>
<feature type="region of interest" description="Disordered" evidence="1">
    <location>
        <begin position="54"/>
        <end position="100"/>
    </location>
</feature>
<dbReference type="EMBL" id="OC965733">
    <property type="protein sequence ID" value="CAD7665975.1"/>
    <property type="molecule type" value="Genomic_DNA"/>
</dbReference>
<protein>
    <submittedName>
        <fullName evidence="2">Uncharacterized protein</fullName>
    </submittedName>
</protein>
<feature type="non-terminal residue" evidence="2">
    <location>
        <position position="200"/>
    </location>
</feature>
<sequence>YSFGTFVVSSLRTHCSHLCLHFRRFRRSVRHRRRPARHMAALFAVRLLLHRNSGRRRTHIRRANDGSRSGRRTAHSASAQTRLRRHSAPRDPMVRQTGQQLRRSLRATLGRRRQRPGRLGLANGDHLSSVVHFPRVRHLGIRVVVETVARGDALHPLHPRGVGGGRLRRQLGAQGQQTVFGALDESGHRSAVFHPNRRFS</sequence>
<dbReference type="AlphaFoldDB" id="A0A7R9MTP0"/>
<proteinExistence type="predicted"/>
<dbReference type="EMBL" id="CAJPVJ010050908">
    <property type="protein sequence ID" value="CAG2183106.1"/>
    <property type="molecule type" value="Genomic_DNA"/>
</dbReference>
<reference evidence="2" key="1">
    <citation type="submission" date="2020-11" db="EMBL/GenBank/DDBJ databases">
        <authorList>
            <person name="Tran Van P."/>
        </authorList>
    </citation>
    <scope>NUCLEOTIDE SEQUENCE</scope>
</reference>
<feature type="non-terminal residue" evidence="2">
    <location>
        <position position="1"/>
    </location>
</feature>